<evidence type="ECO:0000256" key="9">
    <source>
        <dbReference type="SAM" id="SignalP"/>
    </source>
</evidence>
<name>A0A853I0K3_9GAMM</name>
<keyword evidence="12" id="KW-1185">Reference proteome</keyword>
<dbReference type="EMBL" id="JACCKB010000026">
    <property type="protein sequence ID" value="NYZ67510.1"/>
    <property type="molecule type" value="Genomic_DNA"/>
</dbReference>
<feature type="active site" description="Nucleophile" evidence="8">
    <location>
        <position position="191"/>
    </location>
</feature>
<evidence type="ECO:0000256" key="5">
    <source>
        <dbReference type="ARBA" id="ARBA00022801"/>
    </source>
</evidence>
<dbReference type="Pfam" id="PF13734">
    <property type="entry name" value="Inhibitor_I69"/>
    <property type="match status" value="1"/>
</dbReference>
<dbReference type="InterPro" id="IPR000859">
    <property type="entry name" value="CUB_dom"/>
</dbReference>
<evidence type="ECO:0000256" key="8">
    <source>
        <dbReference type="PIRSR" id="PIRSR600200-1"/>
    </source>
</evidence>
<dbReference type="Gene3D" id="2.60.120.290">
    <property type="entry name" value="Spermadhesin, CUB domain"/>
    <property type="match status" value="1"/>
</dbReference>
<protein>
    <submittedName>
        <fullName evidence="11">C10 family peptidase</fullName>
    </submittedName>
</protein>
<organism evidence="11 12">
    <name type="scientific">Spartinivicinus marinus</name>
    <dbReference type="NCBI Taxonomy" id="2994442"/>
    <lineage>
        <taxon>Bacteria</taxon>
        <taxon>Pseudomonadati</taxon>
        <taxon>Pseudomonadota</taxon>
        <taxon>Gammaproteobacteria</taxon>
        <taxon>Oceanospirillales</taxon>
        <taxon>Zooshikellaceae</taxon>
        <taxon>Spartinivicinus</taxon>
    </lineage>
</organism>
<comment type="similarity">
    <text evidence="1">Belongs to the peptidase C10 family.</text>
</comment>
<dbReference type="Gene3D" id="3.90.70.50">
    <property type="entry name" value="Peptidase C10, streptopain"/>
    <property type="match status" value="1"/>
</dbReference>
<dbReference type="GO" id="GO:0008234">
    <property type="term" value="F:cysteine-type peptidase activity"/>
    <property type="evidence" value="ECO:0007669"/>
    <property type="project" value="UniProtKB-KW"/>
</dbReference>
<keyword evidence="3 9" id="KW-0732">Signal</keyword>
<evidence type="ECO:0000256" key="1">
    <source>
        <dbReference type="ARBA" id="ARBA00009693"/>
    </source>
</evidence>
<evidence type="ECO:0000313" key="11">
    <source>
        <dbReference type="EMBL" id="NYZ67510.1"/>
    </source>
</evidence>
<dbReference type="InterPro" id="IPR038765">
    <property type="entry name" value="Papain-like_cys_pep_sf"/>
</dbReference>
<dbReference type="SMART" id="SM00042">
    <property type="entry name" value="CUB"/>
    <property type="match status" value="1"/>
</dbReference>
<dbReference type="InterPro" id="IPR000200">
    <property type="entry name" value="Peptidase_C10"/>
</dbReference>
<keyword evidence="7" id="KW-1015">Disulfide bond</keyword>
<dbReference type="PROSITE" id="PS01180">
    <property type="entry name" value="CUB"/>
    <property type="match status" value="1"/>
</dbReference>
<keyword evidence="5" id="KW-0378">Hydrolase</keyword>
<dbReference type="SUPFAM" id="SSF54001">
    <property type="entry name" value="Cysteine proteinases"/>
    <property type="match status" value="1"/>
</dbReference>
<dbReference type="AlphaFoldDB" id="A0A853I0K3"/>
<dbReference type="PRINTS" id="PR00797">
    <property type="entry name" value="STREPTOPAIN"/>
</dbReference>
<evidence type="ECO:0000256" key="3">
    <source>
        <dbReference type="ARBA" id="ARBA00022729"/>
    </source>
</evidence>
<keyword evidence="6" id="KW-0788">Thiol protease</keyword>
<dbReference type="RefSeq" id="WP_180569531.1">
    <property type="nucleotide sequence ID" value="NZ_JACCKB010000026.1"/>
</dbReference>
<dbReference type="SUPFAM" id="SSF49854">
    <property type="entry name" value="Spermadhesin, CUB domain"/>
    <property type="match status" value="1"/>
</dbReference>
<dbReference type="GO" id="GO:0006508">
    <property type="term" value="P:proteolysis"/>
    <property type="evidence" value="ECO:0007669"/>
    <property type="project" value="UniProtKB-KW"/>
</dbReference>
<feature type="chain" id="PRO_5032642493" evidence="9">
    <location>
        <begin position="29"/>
        <end position="498"/>
    </location>
</feature>
<evidence type="ECO:0000256" key="6">
    <source>
        <dbReference type="ARBA" id="ARBA00022807"/>
    </source>
</evidence>
<evidence type="ECO:0000256" key="2">
    <source>
        <dbReference type="ARBA" id="ARBA00022670"/>
    </source>
</evidence>
<feature type="active site" description="Proton acceptor" evidence="8">
    <location>
        <position position="327"/>
    </location>
</feature>
<comment type="caution">
    <text evidence="11">The sequence shown here is derived from an EMBL/GenBank/DDBJ whole genome shotgun (WGS) entry which is preliminary data.</text>
</comment>
<evidence type="ECO:0000259" key="10">
    <source>
        <dbReference type="PROSITE" id="PS01180"/>
    </source>
</evidence>
<dbReference type="InterPro" id="IPR025896">
    <property type="entry name" value="Spi_Prtas-inh"/>
</dbReference>
<feature type="signal peptide" evidence="9">
    <location>
        <begin position="1"/>
        <end position="28"/>
    </location>
</feature>
<dbReference type="InterPro" id="IPR035914">
    <property type="entry name" value="Sperma_CUB_dom_sf"/>
</dbReference>
<sequence length="498" mass="55458">MKNIKSIVPLFCCANLLFGLSASVGASADTLSIDSAKRIALQAYRSKVLKNNDQAKLEITDIKIKNNDSGDSLFYLVQLNHKGFVIVAATDKQKPVIAYGKDDGGSISFDQNNVAFNRWLEQYALQLQVRDSERQEAIKSAERLGSRNRVARSIYREERDAETAIAPLTTTAWSQNGFYNDWVPNDYLTGCVATALGQFLKYHEYPTVGTGSHTYSYPDQDEITVDFASTTYHWESMVNSLTEENDEVAKLLFHAGAAVRTLYGNKVSLAGMRYIPNALEKHFGYVTNGFEYVSNYAEAEWQQLILDELKAERVVILTGLSDQGAGHAWVVDGYDGNDYFHMNWGWGGSMNGYFLLNQPNPRTNYNFNQRMAFVRAAPKPSLANIPFCQGTQYLTDNQGTITDGSGSWNYPVKSDCQFVIQPTQPGDIRLSFNEFATERSYDLVKVYDGTTTSSPLIGQYSGSSIPPVITATSGSMLIHFTSDEVVTKKGWAASYRVQ</sequence>
<dbReference type="InterPro" id="IPR044934">
    <property type="entry name" value="Streptopain_sf"/>
</dbReference>
<dbReference type="Pfam" id="PF00431">
    <property type="entry name" value="CUB"/>
    <property type="match status" value="1"/>
</dbReference>
<evidence type="ECO:0000256" key="4">
    <source>
        <dbReference type="ARBA" id="ARBA00022737"/>
    </source>
</evidence>
<feature type="domain" description="CUB" evidence="10">
    <location>
        <begin position="388"/>
        <end position="498"/>
    </location>
</feature>
<gene>
    <name evidence="11" type="ORF">H0A36_15945</name>
</gene>
<keyword evidence="4" id="KW-0677">Repeat</keyword>
<dbReference type="Pfam" id="PF01640">
    <property type="entry name" value="Peptidase_C10"/>
    <property type="match status" value="1"/>
</dbReference>
<accession>A0A853I0K3</accession>
<keyword evidence="2" id="KW-0645">Protease</keyword>
<dbReference type="Proteomes" id="UP000569732">
    <property type="component" value="Unassembled WGS sequence"/>
</dbReference>
<reference evidence="11 12" key="1">
    <citation type="submission" date="2020-07" db="EMBL/GenBank/DDBJ databases">
        <title>Endozoicomonas sp. nov., isolated from sediment.</title>
        <authorList>
            <person name="Gu T."/>
        </authorList>
    </citation>
    <scope>NUCLEOTIDE SEQUENCE [LARGE SCALE GENOMIC DNA]</scope>
    <source>
        <strain evidence="11 12">SM1973</strain>
    </source>
</reference>
<dbReference type="PANTHER" id="PTHR24251:SF50">
    <property type="entry name" value="ATTRACTIN-LIKE 1A"/>
    <property type="match status" value="1"/>
</dbReference>
<proteinExistence type="inferred from homology"/>
<evidence type="ECO:0000256" key="7">
    <source>
        <dbReference type="ARBA" id="ARBA00023157"/>
    </source>
</evidence>
<evidence type="ECO:0000313" key="12">
    <source>
        <dbReference type="Proteomes" id="UP000569732"/>
    </source>
</evidence>
<dbReference type="CDD" id="cd00041">
    <property type="entry name" value="CUB"/>
    <property type="match status" value="1"/>
</dbReference>
<dbReference type="PANTHER" id="PTHR24251">
    <property type="entry name" value="OVOCHYMASE-RELATED"/>
    <property type="match status" value="1"/>
</dbReference>